<evidence type="ECO:0000313" key="1">
    <source>
        <dbReference type="EMBL" id="BDS09592.1"/>
    </source>
</evidence>
<dbReference type="EMBL" id="AP026867">
    <property type="protein sequence ID" value="BDS09592.1"/>
    <property type="molecule type" value="Genomic_DNA"/>
</dbReference>
<accession>A0A915VK96</accession>
<sequence length="41" mass="4647">MPFDILIGIAKVLGRTPISLVEEYEAGLDILTAREYRQLLE</sequence>
<dbReference type="KEGG" id="aup:AsAng_0002960"/>
<keyword evidence="2" id="KW-1185">Reference proteome</keyword>
<dbReference type="Proteomes" id="UP001060919">
    <property type="component" value="Chromosome"/>
</dbReference>
<protein>
    <submittedName>
        <fullName evidence="1">Uncharacterized protein</fullName>
    </submittedName>
</protein>
<gene>
    <name evidence="1" type="ORF">AsAng_0002960</name>
</gene>
<organism evidence="1 2">
    <name type="scientific">Aureispira anguillae</name>
    <dbReference type="NCBI Taxonomy" id="2864201"/>
    <lineage>
        <taxon>Bacteria</taxon>
        <taxon>Pseudomonadati</taxon>
        <taxon>Bacteroidota</taxon>
        <taxon>Saprospiria</taxon>
        <taxon>Saprospirales</taxon>
        <taxon>Saprospiraceae</taxon>
        <taxon>Aureispira</taxon>
    </lineage>
</organism>
<name>A0A915VK96_9BACT</name>
<proteinExistence type="predicted"/>
<reference evidence="1" key="1">
    <citation type="submission" date="2022-09" db="EMBL/GenBank/DDBJ databases">
        <title>Aureispira anguillicida sp. nov., isolated from Leptocephalus of Japanese eel Anguilla japonica.</title>
        <authorList>
            <person name="Yuasa K."/>
            <person name="Mekata T."/>
            <person name="Ikunari K."/>
        </authorList>
    </citation>
    <scope>NUCLEOTIDE SEQUENCE</scope>
    <source>
        <strain evidence="1">EL160426</strain>
    </source>
</reference>
<dbReference type="AlphaFoldDB" id="A0A915VK96"/>
<evidence type="ECO:0000313" key="2">
    <source>
        <dbReference type="Proteomes" id="UP001060919"/>
    </source>
</evidence>